<sequence>MRSEALLSSRFLQTCLMIILLGKEPAYLHVFLDGKPAKALIRNLSCQNGICRLTQPFPEELLVGMAAVFSTEIAEDK</sequence>
<organism evidence="1">
    <name type="scientific">Myoviridae sp. ctLjW1</name>
    <dbReference type="NCBI Taxonomy" id="2825084"/>
    <lineage>
        <taxon>Viruses</taxon>
        <taxon>Duplodnaviria</taxon>
        <taxon>Heunggongvirae</taxon>
        <taxon>Uroviricota</taxon>
        <taxon>Caudoviricetes</taxon>
    </lineage>
</organism>
<proteinExistence type="predicted"/>
<accession>A0A8S5PRB0</accession>
<evidence type="ECO:0000313" key="1">
    <source>
        <dbReference type="EMBL" id="DAE08764.1"/>
    </source>
</evidence>
<dbReference type="EMBL" id="BK015474">
    <property type="protein sequence ID" value="DAE08764.1"/>
    <property type="molecule type" value="Genomic_DNA"/>
</dbReference>
<protein>
    <submittedName>
        <fullName evidence="1">Uncharacterized protein</fullName>
    </submittedName>
</protein>
<reference evidence="1" key="1">
    <citation type="journal article" date="2021" name="Proc. Natl. Acad. Sci. U.S.A.">
        <title>A Catalog of Tens of Thousands of Viruses from Human Metagenomes Reveals Hidden Associations with Chronic Diseases.</title>
        <authorList>
            <person name="Tisza M.J."/>
            <person name="Buck C.B."/>
        </authorList>
    </citation>
    <scope>NUCLEOTIDE SEQUENCE</scope>
    <source>
        <strain evidence="1">CtLjW1</strain>
    </source>
</reference>
<name>A0A8S5PRB0_9CAUD</name>